<proteinExistence type="predicted"/>
<evidence type="ECO:0008006" key="3">
    <source>
        <dbReference type="Google" id="ProtNLM"/>
    </source>
</evidence>
<dbReference type="AlphaFoldDB" id="A0A5A8F6W8"/>
<dbReference type="OrthoDB" id="9951042at2"/>
<evidence type="ECO:0000313" key="2">
    <source>
        <dbReference type="Proteomes" id="UP000322876"/>
    </source>
</evidence>
<gene>
    <name evidence="1" type="ORF">FHQ18_08365</name>
</gene>
<dbReference type="Proteomes" id="UP000322876">
    <property type="component" value="Unassembled WGS sequence"/>
</dbReference>
<reference evidence="1 2" key="1">
    <citation type="submission" date="2019-06" db="EMBL/GenBank/DDBJ databases">
        <title>Genomic insights into carbon and energy metabolism of Deferribacter autotrophicus revealed new metabolic traits in the phylum Deferribacteres.</title>
        <authorList>
            <person name="Slobodkin A.I."/>
            <person name="Slobodkina G.B."/>
            <person name="Allioux M."/>
            <person name="Alain K."/>
            <person name="Jebbar M."/>
            <person name="Shadrin V."/>
            <person name="Kublanov I.V."/>
            <person name="Toshchakov S.V."/>
            <person name="Bonch-Osmolovskaya E.A."/>
        </authorList>
    </citation>
    <scope>NUCLEOTIDE SEQUENCE [LARGE SCALE GENOMIC DNA]</scope>
    <source>
        <strain evidence="1 2">SL50</strain>
    </source>
</reference>
<dbReference type="RefSeq" id="WP_149266718.1">
    <property type="nucleotide sequence ID" value="NZ_VFJB01000006.1"/>
</dbReference>
<evidence type="ECO:0000313" key="1">
    <source>
        <dbReference type="EMBL" id="KAA0257745.1"/>
    </source>
</evidence>
<protein>
    <recommendedName>
        <fullName evidence="3">DUF4845 domain-containing protein</fullName>
    </recommendedName>
</protein>
<keyword evidence="2" id="KW-1185">Reference proteome</keyword>
<organism evidence="1 2">
    <name type="scientific">Deferribacter autotrophicus</name>
    <dbReference type="NCBI Taxonomy" id="500465"/>
    <lineage>
        <taxon>Bacteria</taxon>
        <taxon>Pseudomonadati</taxon>
        <taxon>Deferribacterota</taxon>
        <taxon>Deferribacteres</taxon>
        <taxon>Deferribacterales</taxon>
        <taxon>Deferribacteraceae</taxon>
        <taxon>Deferribacter</taxon>
    </lineage>
</organism>
<sequence>MIRFIIKTAFVVILIYVGVSLAIPWVKYYIYKNAFNNIIYSEKRFPDFDVKKNLLEEAKDLKIPITAKDIKINVINFKKIYTVEYVEKVSFPYVKKTVTFKFILKGEKDIEGENG</sequence>
<name>A0A5A8F6W8_9BACT</name>
<accession>A0A5A8F6W8</accession>
<dbReference type="EMBL" id="VFJB01000006">
    <property type="protein sequence ID" value="KAA0257745.1"/>
    <property type="molecule type" value="Genomic_DNA"/>
</dbReference>
<comment type="caution">
    <text evidence="1">The sequence shown here is derived from an EMBL/GenBank/DDBJ whole genome shotgun (WGS) entry which is preliminary data.</text>
</comment>